<dbReference type="RefSeq" id="WP_171835842.1">
    <property type="nucleotide sequence ID" value="NZ_CP053708.1"/>
</dbReference>
<name>A0A6M8HUR6_9PROT</name>
<keyword evidence="2" id="KW-1185">Reference proteome</keyword>
<evidence type="ECO:0000313" key="1">
    <source>
        <dbReference type="EMBL" id="QKE91897.1"/>
    </source>
</evidence>
<protein>
    <submittedName>
        <fullName evidence="1">Uncharacterized protein</fullName>
    </submittedName>
</protein>
<accession>A0A6M8HUR6</accession>
<gene>
    <name evidence="1" type="ORF">HN018_19325</name>
</gene>
<dbReference type="KEGG" id="lck:HN018_19325"/>
<dbReference type="Proteomes" id="UP000500767">
    <property type="component" value="Chromosome"/>
</dbReference>
<proteinExistence type="predicted"/>
<evidence type="ECO:0000313" key="2">
    <source>
        <dbReference type="Proteomes" id="UP000500767"/>
    </source>
</evidence>
<sequence>MREAVLIPTMLRPRASNIIPLPVREKTLAVLREAVADLPAHELPAVAASLASLARTAHAAGETADFYDRTKAAYAALERVLREGGRI</sequence>
<organism evidence="1 2">
    <name type="scientific">Lichenicola cladoniae</name>
    <dbReference type="NCBI Taxonomy" id="1484109"/>
    <lineage>
        <taxon>Bacteria</taxon>
        <taxon>Pseudomonadati</taxon>
        <taxon>Pseudomonadota</taxon>
        <taxon>Alphaproteobacteria</taxon>
        <taxon>Acetobacterales</taxon>
        <taxon>Acetobacteraceae</taxon>
        <taxon>Lichenicola</taxon>
    </lineage>
</organism>
<reference evidence="1 2" key="1">
    <citation type="journal article" date="2014" name="World J. Microbiol. Biotechnol.">
        <title>Biodiversity and physiological characteristics of Antarctic and Arctic lichens-associated bacteria.</title>
        <authorList>
            <person name="Lee Y.M."/>
            <person name="Kim E.H."/>
            <person name="Lee H.K."/>
            <person name="Hong S.G."/>
        </authorList>
    </citation>
    <scope>NUCLEOTIDE SEQUENCE [LARGE SCALE GENOMIC DNA]</scope>
    <source>
        <strain evidence="1 2">PAMC 26569</strain>
    </source>
</reference>
<dbReference type="AlphaFoldDB" id="A0A6M8HUR6"/>
<dbReference type="EMBL" id="CP053708">
    <property type="protein sequence ID" value="QKE91897.1"/>
    <property type="molecule type" value="Genomic_DNA"/>
</dbReference>